<feature type="region of interest" description="Disordered" evidence="2">
    <location>
        <begin position="89"/>
        <end position="194"/>
    </location>
</feature>
<evidence type="ECO:0000256" key="2">
    <source>
        <dbReference type="SAM" id="MobiDB-lite"/>
    </source>
</evidence>
<evidence type="ECO:0000313" key="4">
    <source>
        <dbReference type="Proteomes" id="UP000799118"/>
    </source>
</evidence>
<feature type="compositionally biased region" description="Basic and acidic residues" evidence="2">
    <location>
        <begin position="356"/>
        <end position="366"/>
    </location>
</feature>
<protein>
    <submittedName>
        <fullName evidence="3">Uncharacterized protein</fullName>
    </submittedName>
</protein>
<dbReference type="EMBL" id="ML769388">
    <property type="protein sequence ID" value="KAE9409382.1"/>
    <property type="molecule type" value="Genomic_DNA"/>
</dbReference>
<organism evidence="3 4">
    <name type="scientific">Gymnopus androsaceus JB14</name>
    <dbReference type="NCBI Taxonomy" id="1447944"/>
    <lineage>
        <taxon>Eukaryota</taxon>
        <taxon>Fungi</taxon>
        <taxon>Dikarya</taxon>
        <taxon>Basidiomycota</taxon>
        <taxon>Agaricomycotina</taxon>
        <taxon>Agaricomycetes</taxon>
        <taxon>Agaricomycetidae</taxon>
        <taxon>Agaricales</taxon>
        <taxon>Marasmiineae</taxon>
        <taxon>Omphalotaceae</taxon>
        <taxon>Gymnopus</taxon>
    </lineage>
</organism>
<name>A0A6A4IB84_9AGAR</name>
<feature type="compositionally biased region" description="Low complexity" evidence="2">
    <location>
        <begin position="163"/>
        <end position="179"/>
    </location>
</feature>
<evidence type="ECO:0000256" key="1">
    <source>
        <dbReference type="ARBA" id="ARBA00023054"/>
    </source>
</evidence>
<feature type="compositionally biased region" description="Low complexity" evidence="2">
    <location>
        <begin position="677"/>
        <end position="694"/>
    </location>
</feature>
<feature type="compositionally biased region" description="Basic and acidic residues" evidence="2">
    <location>
        <begin position="332"/>
        <end position="341"/>
    </location>
</feature>
<feature type="compositionally biased region" description="Basic and acidic residues" evidence="2">
    <location>
        <begin position="121"/>
        <end position="137"/>
    </location>
</feature>
<feature type="compositionally biased region" description="Polar residues" evidence="2">
    <location>
        <begin position="142"/>
        <end position="157"/>
    </location>
</feature>
<dbReference type="GO" id="GO:0035493">
    <property type="term" value="P:SNARE complex assembly"/>
    <property type="evidence" value="ECO:0007669"/>
    <property type="project" value="TreeGrafter"/>
</dbReference>
<feature type="compositionally biased region" description="Basic and acidic residues" evidence="2">
    <location>
        <begin position="754"/>
        <end position="765"/>
    </location>
</feature>
<dbReference type="Proteomes" id="UP000799118">
    <property type="component" value="Unassembled WGS sequence"/>
</dbReference>
<dbReference type="PANTHER" id="PTHR15157:SF5">
    <property type="entry name" value="UV RADIATION RESISTANCE-ASSOCIATED GENE PROTEIN"/>
    <property type="match status" value="1"/>
</dbReference>
<feature type="region of interest" description="Disordered" evidence="2">
    <location>
        <begin position="731"/>
        <end position="796"/>
    </location>
</feature>
<dbReference type="GO" id="GO:0000323">
    <property type="term" value="C:lytic vacuole"/>
    <property type="evidence" value="ECO:0007669"/>
    <property type="project" value="TreeGrafter"/>
</dbReference>
<dbReference type="PANTHER" id="PTHR15157">
    <property type="entry name" value="UV RADIATION RESISTANCE-ASSOCIATED GENE PROTEIN"/>
    <property type="match status" value="1"/>
</dbReference>
<feature type="compositionally biased region" description="Polar residues" evidence="2">
    <location>
        <begin position="273"/>
        <end position="306"/>
    </location>
</feature>
<sequence length="796" mass="87194">MAEGYDGRRKRTSSKVSDQSTLSGTAGRTAPTIRPQRHRTTSLASVFPVATDVESTKIHSTAEDHSQTGLEKVIGSRLVETFLAVTATSEPSSADAGLPTSSFSPPATPSSPRNGFPSTSPRKDVTPVHEKSRRDSWARANSPPSIGHSRSLSNTTRGKAVKPAAGSPLASSSAFPSTPNLGPTSIPDYLSPIHQPSTNPTFSVDPKSEFASWTDFSAVKLKIELWAKVGSERSSHVNGKGKEKERAAGDQADWQVLEEWSEINLNELIPLPKTSSEDVSPGKQETSSHQKQLPSNTLLITLNPPGQTFYAPSSSHGRPPSPSLGYSSDPESTVRKDEDHTLVALPSRRRRQRGRQGQDTDKEENVTRTAGWQDLFKLVTTWTTIKDNENSLEDIVRGLDHLIADDQVLPLKREISERECRIAGLRADCANVSTKSQELRDEIRVRRERLRERQDLLAQVEQQDEDDLEIREEIEEDLIDERIFVPTRTTLISILSYLFPIEIRSPPDLLFTILDIPLPIPLTANDPAPPLTLPAHNDCSFLLHIYGHGLVYPITYIGSRSLIRDGISAMVGPRMFPLFSKGVDTYRFEYGVFLLNKNIEILMVEHDLRAIDIRHTLPNLKNLLLTLTDGEVVPVGPPSKRACSPSTSLSGLESPRPESPTETLRGSTPKAGAVDLPSETTPPTSGSSTPTTTTNVSMETLKKTSRFLGFSPLAGFLRVRYPSTILSRNVDEAGPAETDEVAESSSAIDGSDINPERHDADREMDGETQAAGDSALEPRIPAQATNQFKLKGRRSC</sequence>
<feature type="compositionally biased region" description="Polar residues" evidence="2">
    <location>
        <begin position="14"/>
        <end position="26"/>
    </location>
</feature>
<dbReference type="GO" id="GO:0005768">
    <property type="term" value="C:endosome"/>
    <property type="evidence" value="ECO:0007669"/>
    <property type="project" value="TreeGrafter"/>
</dbReference>
<feature type="region of interest" description="Disordered" evidence="2">
    <location>
        <begin position="635"/>
        <end position="696"/>
    </location>
</feature>
<feature type="region of interest" description="Disordered" evidence="2">
    <location>
        <begin position="1"/>
        <end position="47"/>
    </location>
</feature>
<feature type="compositionally biased region" description="Basic and acidic residues" evidence="2">
    <location>
        <begin position="230"/>
        <end position="248"/>
    </location>
</feature>
<feature type="region of interest" description="Disordered" evidence="2">
    <location>
        <begin position="230"/>
        <end position="251"/>
    </location>
</feature>
<reference evidence="3" key="1">
    <citation type="journal article" date="2019" name="Environ. Microbiol.">
        <title>Fungal ecological strategies reflected in gene transcription - a case study of two litter decomposers.</title>
        <authorList>
            <person name="Barbi F."/>
            <person name="Kohler A."/>
            <person name="Barry K."/>
            <person name="Baskaran P."/>
            <person name="Daum C."/>
            <person name="Fauchery L."/>
            <person name="Ihrmark K."/>
            <person name="Kuo A."/>
            <person name="LaButti K."/>
            <person name="Lipzen A."/>
            <person name="Morin E."/>
            <person name="Grigoriev I.V."/>
            <person name="Henrissat B."/>
            <person name="Lindahl B."/>
            <person name="Martin F."/>
        </authorList>
    </citation>
    <scope>NUCLEOTIDE SEQUENCE</scope>
    <source>
        <strain evidence="3">JB14</strain>
    </source>
</reference>
<dbReference type="GO" id="GO:0000149">
    <property type="term" value="F:SNARE binding"/>
    <property type="evidence" value="ECO:0007669"/>
    <property type="project" value="TreeGrafter"/>
</dbReference>
<dbReference type="OrthoDB" id="72772at2759"/>
<proteinExistence type="predicted"/>
<feature type="region of interest" description="Disordered" evidence="2">
    <location>
        <begin position="268"/>
        <end position="366"/>
    </location>
</feature>
<evidence type="ECO:0000313" key="3">
    <source>
        <dbReference type="EMBL" id="KAE9409382.1"/>
    </source>
</evidence>
<keyword evidence="1" id="KW-0175">Coiled coil</keyword>
<keyword evidence="4" id="KW-1185">Reference proteome</keyword>
<accession>A0A6A4IB84</accession>
<gene>
    <name evidence="3" type="ORF">BT96DRAFT_1090882</name>
</gene>
<dbReference type="AlphaFoldDB" id="A0A6A4IB84"/>